<dbReference type="PANTHER" id="PTHR43177">
    <property type="entry name" value="PROTEIN NRFC"/>
    <property type="match status" value="1"/>
</dbReference>
<dbReference type="Pfam" id="PF13247">
    <property type="entry name" value="Fer4_11"/>
    <property type="match status" value="1"/>
</dbReference>
<reference evidence="7" key="1">
    <citation type="journal article" date="2023" name="Arch. Microbiol.">
        <title>Desulfoferula mesophilus gen. nov. sp. nov., a mesophilic sulfate-reducing bacterium isolated from a brackish lake sediment.</title>
        <authorList>
            <person name="Watanabe T."/>
            <person name="Yabe T."/>
            <person name="Tsuji J.M."/>
            <person name="Fukui M."/>
        </authorList>
    </citation>
    <scope>NUCLEOTIDE SEQUENCE [LARGE SCALE GENOMIC DNA]</scope>
    <source>
        <strain evidence="7">12FAK</strain>
    </source>
</reference>
<evidence type="ECO:0000256" key="1">
    <source>
        <dbReference type="ARBA" id="ARBA00022485"/>
    </source>
</evidence>
<dbReference type="Pfam" id="PF12800">
    <property type="entry name" value="Fer4_4"/>
    <property type="match status" value="1"/>
</dbReference>
<dbReference type="GO" id="GO:0051539">
    <property type="term" value="F:4 iron, 4 sulfur cluster binding"/>
    <property type="evidence" value="ECO:0007669"/>
    <property type="project" value="UniProtKB-KW"/>
</dbReference>
<name>A0AAU9EFY0_9BACT</name>
<evidence type="ECO:0000313" key="6">
    <source>
        <dbReference type="EMBL" id="BEQ16083.1"/>
    </source>
</evidence>
<feature type="domain" description="4Fe-4S ferredoxin-type" evidence="5">
    <location>
        <begin position="85"/>
        <end position="114"/>
    </location>
</feature>
<evidence type="ECO:0000259" key="5">
    <source>
        <dbReference type="PROSITE" id="PS51379"/>
    </source>
</evidence>
<dbReference type="KEGG" id="dmp:FAK_31490"/>
<dbReference type="SUPFAM" id="SSF54862">
    <property type="entry name" value="4Fe-4S ferredoxins"/>
    <property type="match status" value="1"/>
</dbReference>
<keyword evidence="3" id="KW-0408">Iron</keyword>
<dbReference type="InterPro" id="IPR050954">
    <property type="entry name" value="ET_IronSulfur_Cluster-Binding"/>
</dbReference>
<evidence type="ECO:0000256" key="4">
    <source>
        <dbReference type="ARBA" id="ARBA00023014"/>
    </source>
</evidence>
<dbReference type="PANTHER" id="PTHR43177:SF3">
    <property type="entry name" value="PROTEIN NRFC HOMOLOG"/>
    <property type="match status" value="1"/>
</dbReference>
<dbReference type="CDD" id="cd10551">
    <property type="entry name" value="PsrB"/>
    <property type="match status" value="1"/>
</dbReference>
<keyword evidence="1" id="KW-0004">4Fe-4S</keyword>
<dbReference type="Proteomes" id="UP001366166">
    <property type="component" value="Chromosome"/>
</dbReference>
<keyword evidence="4" id="KW-0411">Iron-sulfur</keyword>
<dbReference type="Gene3D" id="3.30.70.20">
    <property type="match status" value="2"/>
</dbReference>
<organism evidence="6 7">
    <name type="scientific">Desulfoferula mesophila</name>
    <dbReference type="NCBI Taxonomy" id="3058419"/>
    <lineage>
        <taxon>Bacteria</taxon>
        <taxon>Pseudomonadati</taxon>
        <taxon>Thermodesulfobacteriota</taxon>
        <taxon>Desulfarculia</taxon>
        <taxon>Desulfarculales</taxon>
        <taxon>Desulfarculaceae</taxon>
        <taxon>Desulfoferula</taxon>
    </lineage>
</organism>
<keyword evidence="7" id="KW-1185">Reference proteome</keyword>
<sequence>MAKQLGMVIDAGLCIDCKGCMAACKVANEVPGDNWRNWIKSGDMDLRAQKRGRMVFQPGNCMQCDKPTCVSACPTGATYKSKSDGVVVIDRGLCIGCGQCIKACPYGARYRNDKLKVADKCDFCASRRAVGLEPACVSTCPTKARVFGDLNDPANPAGKLMAANKAKATQVVNAQSNTDPNLYYLGEAGLKSWPVKAQMPGAFEFWKNLADPAVKVVVGLSGLGVLAMLGKQLMLKNDAPPPEEHGEEGGHE</sequence>
<dbReference type="PROSITE" id="PS51379">
    <property type="entry name" value="4FE4S_FER_2"/>
    <property type="match status" value="3"/>
</dbReference>
<proteinExistence type="predicted"/>
<protein>
    <recommendedName>
        <fullName evidence="5">4Fe-4S ferredoxin-type domain-containing protein</fullName>
    </recommendedName>
</protein>
<accession>A0AAU9EFY0</accession>
<dbReference type="InterPro" id="IPR017896">
    <property type="entry name" value="4Fe4S_Fe-S-bd"/>
</dbReference>
<evidence type="ECO:0000313" key="7">
    <source>
        <dbReference type="Proteomes" id="UP001366166"/>
    </source>
</evidence>
<gene>
    <name evidence="6" type="ORF">FAK_31490</name>
</gene>
<dbReference type="EMBL" id="AP028679">
    <property type="protein sequence ID" value="BEQ16083.1"/>
    <property type="molecule type" value="Genomic_DNA"/>
</dbReference>
<dbReference type="RefSeq" id="WP_338601410.1">
    <property type="nucleotide sequence ID" value="NZ_AP028679.1"/>
</dbReference>
<dbReference type="InterPro" id="IPR017900">
    <property type="entry name" value="4Fe4S_Fe_S_CS"/>
</dbReference>
<dbReference type="AlphaFoldDB" id="A0AAU9EFY0"/>
<feature type="domain" description="4Fe-4S ferredoxin-type" evidence="5">
    <location>
        <begin position="52"/>
        <end position="83"/>
    </location>
</feature>
<evidence type="ECO:0000256" key="2">
    <source>
        <dbReference type="ARBA" id="ARBA00022723"/>
    </source>
</evidence>
<dbReference type="GO" id="GO:0046872">
    <property type="term" value="F:metal ion binding"/>
    <property type="evidence" value="ECO:0007669"/>
    <property type="project" value="UniProtKB-KW"/>
</dbReference>
<evidence type="ECO:0000256" key="3">
    <source>
        <dbReference type="ARBA" id="ARBA00023004"/>
    </source>
</evidence>
<dbReference type="PROSITE" id="PS00198">
    <property type="entry name" value="4FE4S_FER_1"/>
    <property type="match status" value="1"/>
</dbReference>
<feature type="domain" description="4Fe-4S ferredoxin-type" evidence="5">
    <location>
        <begin position="5"/>
        <end position="33"/>
    </location>
</feature>
<keyword evidence="2" id="KW-0479">Metal-binding</keyword>